<reference evidence="8 9" key="1">
    <citation type="submission" date="2023-08" db="EMBL/GenBank/DDBJ databases">
        <title>Black Yeasts Isolated from many extreme environments.</title>
        <authorList>
            <person name="Coleine C."/>
            <person name="Stajich J.E."/>
            <person name="Selbmann L."/>
        </authorList>
    </citation>
    <scope>NUCLEOTIDE SEQUENCE [LARGE SCALE GENOMIC DNA]</scope>
    <source>
        <strain evidence="8 9">CCFEE 5885</strain>
    </source>
</reference>
<dbReference type="InterPro" id="IPR051694">
    <property type="entry name" value="Immunoregulatory_rcpt-like"/>
</dbReference>
<evidence type="ECO:0000313" key="9">
    <source>
        <dbReference type="Proteomes" id="UP001345013"/>
    </source>
</evidence>
<evidence type="ECO:0008006" key="10">
    <source>
        <dbReference type="Google" id="ProtNLM"/>
    </source>
</evidence>
<feature type="compositionally biased region" description="Polar residues" evidence="5">
    <location>
        <begin position="436"/>
        <end position="449"/>
    </location>
</feature>
<evidence type="ECO:0000313" key="8">
    <source>
        <dbReference type="EMBL" id="KAK5096491.1"/>
    </source>
</evidence>
<dbReference type="Gene3D" id="2.40.70.10">
    <property type="entry name" value="Acid Proteases"/>
    <property type="match status" value="1"/>
</dbReference>
<keyword evidence="9" id="KW-1185">Reference proteome</keyword>
<keyword evidence="7" id="KW-0732">Signal</keyword>
<feature type="compositionally biased region" description="Polar residues" evidence="5">
    <location>
        <begin position="542"/>
        <end position="552"/>
    </location>
</feature>
<evidence type="ECO:0000256" key="3">
    <source>
        <dbReference type="ARBA" id="ARBA00022989"/>
    </source>
</evidence>
<sequence length="592" mass="64148">MLRLLLPVLLYQVAGAAECTGNVFALPIKDVLVDSSIENSYVIGIPASVGTPEQDVVLLPWASVLGTPHTEDDSKADNAHSELNNTYLYDENAYCDDTVIWSDTMCRIRRGSLYLESDSTSWQQQTDLVDAGGATQETLNPGAEAGVKDLVSTSLGGTDNIRFASTGILNGFPIGIPRLQWDNGYSILHPLGMGPNSSYLNTLLDAGSIGARVWSLYWGRMWTDDNPLDGSMVLGGYDERLTMGPNYTAPLDYSGICSTGLKTNVIDITLNFRGGKDVKLLEDETPACIVPTRQNLLGLEASYQTLFQNLTETDTVGDSFGVHWGSMLFDADNAYDGDITISLATGLSVRIPNDQFVPPAVEYDRNGSRIFNESRKAVLMERLGVNTVTLGRYFLTASYLMVDYEEDTFTMWNANPTTASSLKPVVRKDATNICSNSTLGTGANNTPTQEDPDSPSPPRKLSTGAMAGIIVGAVALALVTALAALFLWRKKRQQANVPPPVLPPKEKHGGQYELQVQESLASQPPSGWGSVWSSRSGDSKTALHQSYVQPQTAELDAAQAQPPHSDMHGSHKPVYEMEGPGHFTPTPRSKRS</sequence>
<evidence type="ECO:0000256" key="7">
    <source>
        <dbReference type="SAM" id="SignalP"/>
    </source>
</evidence>
<comment type="caution">
    <text evidence="8">The sequence shown here is derived from an EMBL/GenBank/DDBJ whole genome shotgun (WGS) entry which is preliminary data.</text>
</comment>
<proteinExistence type="predicted"/>
<evidence type="ECO:0000256" key="2">
    <source>
        <dbReference type="ARBA" id="ARBA00022692"/>
    </source>
</evidence>
<dbReference type="SUPFAM" id="SSF50630">
    <property type="entry name" value="Acid proteases"/>
    <property type="match status" value="1"/>
</dbReference>
<evidence type="ECO:0000256" key="6">
    <source>
        <dbReference type="SAM" id="Phobius"/>
    </source>
</evidence>
<accession>A0ABR0KHE3</accession>
<organism evidence="8 9">
    <name type="scientific">Lithohypha guttulata</name>
    <dbReference type="NCBI Taxonomy" id="1690604"/>
    <lineage>
        <taxon>Eukaryota</taxon>
        <taxon>Fungi</taxon>
        <taxon>Dikarya</taxon>
        <taxon>Ascomycota</taxon>
        <taxon>Pezizomycotina</taxon>
        <taxon>Eurotiomycetes</taxon>
        <taxon>Chaetothyriomycetidae</taxon>
        <taxon>Chaetothyriales</taxon>
        <taxon>Trichomeriaceae</taxon>
        <taxon>Lithohypha</taxon>
    </lineage>
</organism>
<dbReference type="Proteomes" id="UP001345013">
    <property type="component" value="Unassembled WGS sequence"/>
</dbReference>
<keyword evidence="4 6" id="KW-0472">Membrane</keyword>
<name>A0ABR0KHE3_9EURO</name>
<dbReference type="InterPro" id="IPR021109">
    <property type="entry name" value="Peptidase_aspartic_dom_sf"/>
</dbReference>
<comment type="subcellular location">
    <subcellularLocation>
        <location evidence="1">Membrane</location>
        <topology evidence="1">Single-pass membrane protein</topology>
    </subcellularLocation>
</comment>
<evidence type="ECO:0000256" key="4">
    <source>
        <dbReference type="ARBA" id="ARBA00023136"/>
    </source>
</evidence>
<feature type="chain" id="PRO_5046460358" description="Peptidase A1 domain-containing protein" evidence="7">
    <location>
        <begin position="17"/>
        <end position="592"/>
    </location>
</feature>
<evidence type="ECO:0000256" key="5">
    <source>
        <dbReference type="SAM" id="MobiDB-lite"/>
    </source>
</evidence>
<feature type="compositionally biased region" description="Low complexity" evidence="5">
    <location>
        <begin position="522"/>
        <end position="536"/>
    </location>
</feature>
<keyword evidence="2 6" id="KW-0812">Transmembrane</keyword>
<dbReference type="EMBL" id="JAVRRG010000022">
    <property type="protein sequence ID" value="KAK5096491.1"/>
    <property type="molecule type" value="Genomic_DNA"/>
</dbReference>
<feature type="region of interest" description="Disordered" evidence="5">
    <location>
        <begin position="436"/>
        <end position="461"/>
    </location>
</feature>
<feature type="region of interest" description="Disordered" evidence="5">
    <location>
        <begin position="517"/>
        <end position="592"/>
    </location>
</feature>
<gene>
    <name evidence="8" type="ORF">LTR24_002557</name>
</gene>
<dbReference type="PANTHER" id="PTHR15549">
    <property type="entry name" value="PAIRED IMMUNOGLOBULIN-LIKE TYPE 2 RECEPTOR"/>
    <property type="match status" value="1"/>
</dbReference>
<feature type="signal peptide" evidence="7">
    <location>
        <begin position="1"/>
        <end position="16"/>
    </location>
</feature>
<evidence type="ECO:0000256" key="1">
    <source>
        <dbReference type="ARBA" id="ARBA00004167"/>
    </source>
</evidence>
<feature type="compositionally biased region" description="Basic and acidic residues" evidence="5">
    <location>
        <begin position="565"/>
        <end position="575"/>
    </location>
</feature>
<dbReference type="PANTHER" id="PTHR15549:SF26">
    <property type="entry name" value="AXIAL BUDDING PATTERN PROTEIN 2-RELATED"/>
    <property type="match status" value="1"/>
</dbReference>
<protein>
    <recommendedName>
        <fullName evidence="10">Peptidase A1 domain-containing protein</fullName>
    </recommendedName>
</protein>
<keyword evidence="3 6" id="KW-1133">Transmembrane helix</keyword>
<feature type="transmembrane region" description="Helical" evidence="6">
    <location>
        <begin position="465"/>
        <end position="488"/>
    </location>
</feature>